<dbReference type="AlphaFoldDB" id="I3UAQ6"/>
<evidence type="ECO:0000256" key="2">
    <source>
        <dbReference type="SAM" id="SignalP"/>
    </source>
</evidence>
<evidence type="ECO:0000256" key="1">
    <source>
        <dbReference type="SAM" id="Coils"/>
    </source>
</evidence>
<dbReference type="SUPFAM" id="SSF53807">
    <property type="entry name" value="Helical backbone' metal receptor"/>
    <property type="match status" value="1"/>
</dbReference>
<gene>
    <name evidence="3" type="ordered locus">TKWG_08690</name>
</gene>
<keyword evidence="2" id="KW-0732">Signal</keyword>
<dbReference type="OrthoDB" id="6104586at2"/>
<dbReference type="EMBL" id="CP003555">
    <property type="protein sequence ID" value="AFK62094.1"/>
    <property type="molecule type" value="Genomic_DNA"/>
</dbReference>
<dbReference type="PANTHER" id="PTHR42953:SF4">
    <property type="entry name" value="METAL ABC TRANSPORTER SUBSTRATE-BINDING PROTEIN"/>
    <property type="match status" value="1"/>
</dbReference>
<reference evidence="3 4" key="1">
    <citation type="journal article" date="2011" name="J. Bacteriol.">
        <title>Whole-genome shotgun sequencing of the sulfur-oxidizing chemoautotroph Tetrathiobacter kashmirensis.</title>
        <authorList>
            <person name="Ghosh W."/>
            <person name="George A."/>
            <person name="Agarwal A."/>
            <person name="Raj P."/>
            <person name="Alam M."/>
            <person name="Pyne P."/>
            <person name="Das Gupta S.K."/>
        </authorList>
    </citation>
    <scope>NUCLEOTIDE SEQUENCE [LARGE SCALE GENOMIC DNA]</scope>
    <source>
        <strain evidence="3 4">WT001</strain>
    </source>
</reference>
<dbReference type="KEGG" id="aka:TKWG_08690"/>
<feature type="signal peptide" evidence="2">
    <location>
        <begin position="1"/>
        <end position="33"/>
    </location>
</feature>
<dbReference type="GO" id="GO:0030001">
    <property type="term" value="P:metal ion transport"/>
    <property type="evidence" value="ECO:0007669"/>
    <property type="project" value="InterPro"/>
</dbReference>
<dbReference type="STRING" id="1036672.TKWG_08690"/>
<keyword evidence="1" id="KW-0175">Coiled coil</keyword>
<keyword evidence="4" id="KW-1185">Reference proteome</keyword>
<feature type="coiled-coil region" evidence="1">
    <location>
        <begin position="215"/>
        <end position="242"/>
    </location>
</feature>
<dbReference type="HOGENOM" id="CLU_068614_0_0_4"/>
<dbReference type="GO" id="GO:0046872">
    <property type="term" value="F:metal ion binding"/>
    <property type="evidence" value="ECO:0007669"/>
    <property type="project" value="InterPro"/>
</dbReference>
<proteinExistence type="predicted"/>
<dbReference type="InterPro" id="IPR050492">
    <property type="entry name" value="Bact_metal-bind_prot9"/>
</dbReference>
<accession>I3UAQ6</accession>
<feature type="chain" id="PRO_5003680181" description="Metal ABC transporter substrate-binding protein" evidence="2">
    <location>
        <begin position="34"/>
        <end position="347"/>
    </location>
</feature>
<dbReference type="PANTHER" id="PTHR42953">
    <property type="entry name" value="HIGH-AFFINITY ZINC UPTAKE SYSTEM PROTEIN ZNUA-RELATED"/>
    <property type="match status" value="1"/>
</dbReference>
<dbReference type="RefSeq" id="WP_014750185.1">
    <property type="nucleotide sequence ID" value="NC_017964.1"/>
</dbReference>
<dbReference type="Pfam" id="PF01297">
    <property type="entry name" value="ZnuA"/>
    <property type="match status" value="1"/>
</dbReference>
<dbReference type="Gene3D" id="3.40.50.1980">
    <property type="entry name" value="Nitrogenase molybdenum iron protein domain"/>
    <property type="match status" value="1"/>
</dbReference>
<organism evidence="3 4">
    <name type="scientific">Advenella kashmirensis (strain DSM 17095 / LMG 22695 / WT001)</name>
    <name type="common">Tetrathiobacter kashmirensis</name>
    <dbReference type="NCBI Taxonomy" id="1036672"/>
    <lineage>
        <taxon>Bacteria</taxon>
        <taxon>Pseudomonadati</taxon>
        <taxon>Pseudomonadota</taxon>
        <taxon>Betaproteobacteria</taxon>
        <taxon>Burkholderiales</taxon>
        <taxon>Alcaligenaceae</taxon>
    </lineage>
</organism>
<sequence length="347" mass="35981">MRPIAVTPPYFSPLRLALLTLSMATALVNPSLAQDNVPARSRSAADITVQRSVVSGAVPGAAAAAAPAGSSAQKQQATTVVAAHPVAYGLLEALAQGSGIVPSRATPANLPASRHYSYLSGRGAKSFDRIVRNADAVVHLRSIWPDDPLYPLARKHNIRIIEIDAANPVDHGLPGIAATADTNTAADYPWLNPVNMGRMADIIASDMQRLEPGAKDKVVANLATLRQRLIALNAKVESALLDARSLSVVVLSPRLQSLAGAFNLDVVPADAQADWNAQALAALGKVLKDNDVQAVLLHEAASPDLAAAITKAGAEPVVVETEGNDPVAVLEVAGQRLVQALLAGSPG</sequence>
<name>I3UAQ6_ADVKW</name>
<protein>
    <recommendedName>
        <fullName evidence="5">Metal ABC transporter substrate-binding protein</fullName>
    </recommendedName>
</protein>
<reference evidence="4" key="2">
    <citation type="journal article" date="2013" name="PLoS ONE">
        <title>Genome implosion elicits host-confinement in Alcaligenaceae: evidence from the comparative genomics of Tetrathiobacter kashmirensis, a pathogen in the making.</title>
        <authorList>
            <person name="Ghosh W."/>
            <person name="Alam M."/>
            <person name="Roy C."/>
            <person name="Pyne P."/>
            <person name="George A."/>
            <person name="Chakraborty R."/>
            <person name="Majumder S."/>
            <person name="Agarwal A."/>
            <person name="Chakraborty S."/>
            <person name="Majumdar S."/>
            <person name="Gupta S.K."/>
        </authorList>
    </citation>
    <scope>NUCLEOTIDE SEQUENCE [LARGE SCALE GENOMIC DNA]</scope>
    <source>
        <strain evidence="4">WT001</strain>
    </source>
</reference>
<evidence type="ECO:0008006" key="5">
    <source>
        <dbReference type="Google" id="ProtNLM"/>
    </source>
</evidence>
<dbReference type="InterPro" id="IPR006127">
    <property type="entry name" value="ZnuA-like"/>
</dbReference>
<dbReference type="Proteomes" id="UP000005267">
    <property type="component" value="Chromosome"/>
</dbReference>
<evidence type="ECO:0000313" key="3">
    <source>
        <dbReference type="EMBL" id="AFK62094.1"/>
    </source>
</evidence>
<evidence type="ECO:0000313" key="4">
    <source>
        <dbReference type="Proteomes" id="UP000005267"/>
    </source>
</evidence>